<dbReference type="AlphaFoldDB" id="A0AAJ4XKG7"/>
<sequence length="84" mass="9371">MALKSYFKTSVALLRFAKSSEEHANVNALSCFCPQDRAGFAGFCARWRSKGMQDKCMPNTKRGRAASEIDVKCGTEILRYMLGL</sequence>
<evidence type="ECO:0000313" key="1">
    <source>
        <dbReference type="EMBL" id="SNX83947.1"/>
    </source>
</evidence>
<name>A0AAJ4XKG7_9BASI</name>
<organism evidence="1 2">
    <name type="scientific">Melanopsichium pennsylvanicum</name>
    <dbReference type="NCBI Taxonomy" id="63383"/>
    <lineage>
        <taxon>Eukaryota</taxon>
        <taxon>Fungi</taxon>
        <taxon>Dikarya</taxon>
        <taxon>Basidiomycota</taxon>
        <taxon>Ustilaginomycotina</taxon>
        <taxon>Ustilaginomycetes</taxon>
        <taxon>Ustilaginales</taxon>
        <taxon>Ustilaginaceae</taxon>
        <taxon>Melanopsichium</taxon>
    </lineage>
</organism>
<protein>
    <submittedName>
        <fullName evidence="1">Uncharacterized protein</fullName>
    </submittedName>
</protein>
<dbReference type="EMBL" id="OAPG01000005">
    <property type="protein sequence ID" value="SNX83947.1"/>
    <property type="molecule type" value="Genomic_DNA"/>
</dbReference>
<reference evidence="1" key="1">
    <citation type="submission" date="2023-10" db="EMBL/GenBank/DDBJ databases">
        <authorList>
            <person name="Guldener U."/>
        </authorList>
    </citation>
    <scope>NUCLEOTIDE SEQUENCE</scope>
    <source>
        <strain evidence="1">Mp4</strain>
    </source>
</reference>
<gene>
    <name evidence="1" type="ORF">MEPE_02655</name>
</gene>
<keyword evidence="2" id="KW-1185">Reference proteome</keyword>
<dbReference type="Proteomes" id="UP001294444">
    <property type="component" value="Unassembled WGS sequence"/>
</dbReference>
<accession>A0AAJ4XKG7</accession>
<evidence type="ECO:0000313" key="2">
    <source>
        <dbReference type="Proteomes" id="UP001294444"/>
    </source>
</evidence>
<proteinExistence type="predicted"/>
<comment type="caution">
    <text evidence="1">The sequence shown here is derived from an EMBL/GenBank/DDBJ whole genome shotgun (WGS) entry which is preliminary data.</text>
</comment>